<dbReference type="Proteomes" id="UP001180973">
    <property type="component" value="Unassembled WGS sequence"/>
</dbReference>
<dbReference type="RefSeq" id="WP_311414741.1">
    <property type="nucleotide sequence ID" value="NZ_JAVRFL010000054.1"/>
</dbReference>
<evidence type="ECO:0000256" key="1">
    <source>
        <dbReference type="SAM" id="MobiDB-lite"/>
    </source>
</evidence>
<sequence length="123" mass="13486">MAEHAHREMTQRELRNDSGESFVITRNGTPVGKLIPLRRRTFVPRAEVLAAFATAPVLDDERFRADRTTPTTAPSGPGGPASSRMLRLCSSRCPSTPRPRGPSAWSPVRSWPRAAPPAAGWRT</sequence>
<feature type="region of interest" description="Disordered" evidence="1">
    <location>
        <begin position="1"/>
        <end position="26"/>
    </location>
</feature>
<feature type="compositionally biased region" description="Low complexity" evidence="1">
    <location>
        <begin position="68"/>
        <end position="95"/>
    </location>
</feature>
<proteinExistence type="predicted"/>
<feature type="compositionally biased region" description="Low complexity" evidence="1">
    <location>
        <begin position="112"/>
        <end position="123"/>
    </location>
</feature>
<dbReference type="EMBL" id="JAVRFL010000054">
    <property type="protein sequence ID" value="MDT0533084.1"/>
    <property type="molecule type" value="Genomic_DNA"/>
</dbReference>
<name>A0ABU2X4G5_9ACTN</name>
<feature type="region of interest" description="Disordered" evidence="1">
    <location>
        <begin position="63"/>
        <end position="123"/>
    </location>
</feature>
<protein>
    <recommendedName>
        <fullName evidence="4">Prevent-host-death family protein</fullName>
    </recommendedName>
</protein>
<organism evidence="2 3">
    <name type="scientific">Micromonospora reichwaldensis</name>
    <dbReference type="NCBI Taxonomy" id="3075516"/>
    <lineage>
        <taxon>Bacteria</taxon>
        <taxon>Bacillati</taxon>
        <taxon>Actinomycetota</taxon>
        <taxon>Actinomycetes</taxon>
        <taxon>Micromonosporales</taxon>
        <taxon>Micromonosporaceae</taxon>
        <taxon>Micromonospora</taxon>
    </lineage>
</organism>
<gene>
    <name evidence="2" type="ORF">RM555_29245</name>
</gene>
<feature type="compositionally biased region" description="Basic and acidic residues" evidence="1">
    <location>
        <begin position="1"/>
        <end position="18"/>
    </location>
</feature>
<evidence type="ECO:0008006" key="4">
    <source>
        <dbReference type="Google" id="ProtNLM"/>
    </source>
</evidence>
<evidence type="ECO:0000313" key="2">
    <source>
        <dbReference type="EMBL" id="MDT0533084.1"/>
    </source>
</evidence>
<keyword evidence="3" id="KW-1185">Reference proteome</keyword>
<reference evidence="2" key="1">
    <citation type="submission" date="2023-09" db="EMBL/GenBank/DDBJ databases">
        <title>30 novel species of actinomycetes from the DSMZ collection.</title>
        <authorList>
            <person name="Nouioui I."/>
        </authorList>
    </citation>
    <scope>NUCLEOTIDE SEQUENCE</scope>
    <source>
        <strain evidence="2">DSM 115977</strain>
    </source>
</reference>
<accession>A0ABU2X4G5</accession>
<evidence type="ECO:0000313" key="3">
    <source>
        <dbReference type="Proteomes" id="UP001180973"/>
    </source>
</evidence>
<comment type="caution">
    <text evidence="2">The sequence shown here is derived from an EMBL/GenBank/DDBJ whole genome shotgun (WGS) entry which is preliminary data.</text>
</comment>